<evidence type="ECO:0000313" key="1">
    <source>
        <dbReference type="EMBL" id="KAJ1155703.1"/>
    </source>
</evidence>
<reference evidence="1" key="1">
    <citation type="journal article" date="2022" name="bioRxiv">
        <title>Sequencing and chromosome-scale assembly of the giantPleurodeles waltlgenome.</title>
        <authorList>
            <person name="Brown T."/>
            <person name="Elewa A."/>
            <person name="Iarovenko S."/>
            <person name="Subramanian E."/>
            <person name="Araus A.J."/>
            <person name="Petzold A."/>
            <person name="Susuki M."/>
            <person name="Suzuki K.-i.T."/>
            <person name="Hayashi T."/>
            <person name="Toyoda A."/>
            <person name="Oliveira C."/>
            <person name="Osipova E."/>
            <person name="Leigh N.D."/>
            <person name="Simon A."/>
            <person name="Yun M.H."/>
        </authorList>
    </citation>
    <scope>NUCLEOTIDE SEQUENCE</scope>
    <source>
        <strain evidence="1">20211129_DDA</strain>
        <tissue evidence="1">Liver</tissue>
    </source>
</reference>
<evidence type="ECO:0008006" key="3">
    <source>
        <dbReference type="Google" id="ProtNLM"/>
    </source>
</evidence>
<keyword evidence="2" id="KW-1185">Reference proteome</keyword>
<protein>
    <recommendedName>
        <fullName evidence="3">Secreted protein</fullName>
    </recommendedName>
</protein>
<organism evidence="1 2">
    <name type="scientific">Pleurodeles waltl</name>
    <name type="common">Iberian ribbed newt</name>
    <dbReference type="NCBI Taxonomy" id="8319"/>
    <lineage>
        <taxon>Eukaryota</taxon>
        <taxon>Metazoa</taxon>
        <taxon>Chordata</taxon>
        <taxon>Craniata</taxon>
        <taxon>Vertebrata</taxon>
        <taxon>Euteleostomi</taxon>
        <taxon>Amphibia</taxon>
        <taxon>Batrachia</taxon>
        <taxon>Caudata</taxon>
        <taxon>Salamandroidea</taxon>
        <taxon>Salamandridae</taxon>
        <taxon>Pleurodelinae</taxon>
        <taxon>Pleurodeles</taxon>
    </lineage>
</organism>
<gene>
    <name evidence="1" type="ORF">NDU88_008432</name>
</gene>
<name>A0AAV7RXZ3_PLEWA</name>
<sequence length="131" mass="14000">MGQHLASRGLMPALLLGARLVRHRSSEVACEEHSCSFTPLEQEETKKSSELREAKEFCGAVRMSADGAVFCCVLPWSWHSLVALGSRIGTLVARALDYSQTKGGQVSDSSQAERALCRHCALLVAPGGTAA</sequence>
<dbReference type="Proteomes" id="UP001066276">
    <property type="component" value="Chromosome 5"/>
</dbReference>
<accession>A0AAV7RXZ3</accession>
<evidence type="ECO:0000313" key="2">
    <source>
        <dbReference type="Proteomes" id="UP001066276"/>
    </source>
</evidence>
<dbReference type="AlphaFoldDB" id="A0AAV7RXZ3"/>
<dbReference type="EMBL" id="JANPWB010000009">
    <property type="protein sequence ID" value="KAJ1155703.1"/>
    <property type="molecule type" value="Genomic_DNA"/>
</dbReference>
<proteinExistence type="predicted"/>
<comment type="caution">
    <text evidence="1">The sequence shown here is derived from an EMBL/GenBank/DDBJ whole genome shotgun (WGS) entry which is preliminary data.</text>
</comment>